<dbReference type="EMBL" id="LGLK01000057">
    <property type="protein sequence ID" value="KPC17323.1"/>
    <property type="molecule type" value="Genomic_DNA"/>
</dbReference>
<proteinExistence type="predicted"/>
<evidence type="ECO:0000259" key="2">
    <source>
        <dbReference type="Pfam" id="PF18790"/>
    </source>
</evidence>
<dbReference type="Pfam" id="PF18790">
    <property type="entry name" value="KfrB"/>
    <property type="match status" value="1"/>
</dbReference>
<feature type="region of interest" description="Disordered" evidence="1">
    <location>
        <begin position="56"/>
        <end position="80"/>
    </location>
</feature>
<protein>
    <submittedName>
        <fullName evidence="3">Conjugal transfer protein TraO</fullName>
    </submittedName>
</protein>
<reference evidence="3 4" key="2">
    <citation type="submission" date="2015-10" db="EMBL/GenBank/DDBJ databases">
        <title>Comparative genomics and high-throughput reverse genetic screens identify a new phytobacterial MAMP and an Arabidopsis receptor required for immune elicitation.</title>
        <authorList>
            <person name="Mott G.A."/>
            <person name="Thakur S."/>
            <person name="Wang P.W."/>
            <person name="Desveaux D."/>
            <person name="Guttman D.S."/>
        </authorList>
    </citation>
    <scope>NUCLEOTIDE SEQUENCE [LARGE SCALE GENOMIC DNA]</scope>
    <source>
        <strain evidence="3 4">107</strain>
    </source>
</reference>
<gene>
    <name evidence="3" type="ORF">AC499_0525</name>
</gene>
<evidence type="ECO:0000313" key="3">
    <source>
        <dbReference type="EMBL" id="KPC17323.1"/>
    </source>
</evidence>
<dbReference type="Proteomes" id="UP000037943">
    <property type="component" value="Unassembled WGS sequence"/>
</dbReference>
<feature type="domain" description="KfrB" evidence="2">
    <location>
        <begin position="6"/>
        <end position="53"/>
    </location>
</feature>
<name>A0ABR5KRB9_PSEAV</name>
<accession>A0ABR5KRB9</accession>
<reference evidence="3 4" key="1">
    <citation type="submission" date="2015-07" db="EMBL/GenBank/DDBJ databases">
        <authorList>
            <person name="O'Brien H.E."/>
            <person name="Thakur S."/>
            <person name="Gong Y."/>
            <person name="Wang P.W."/>
            <person name="Guttman D.S."/>
        </authorList>
    </citation>
    <scope>NUCLEOTIDE SEQUENCE [LARGE SCALE GENOMIC DNA]</scope>
    <source>
        <strain evidence="3 4">107</strain>
    </source>
</reference>
<feature type="compositionally biased region" description="Basic and acidic residues" evidence="1">
    <location>
        <begin position="57"/>
        <end position="69"/>
    </location>
</feature>
<evidence type="ECO:0000256" key="1">
    <source>
        <dbReference type="SAM" id="MobiDB-lite"/>
    </source>
</evidence>
<comment type="caution">
    <text evidence="3">The sequence shown here is derived from an EMBL/GenBank/DDBJ whole genome shotgun (WGS) entry which is preliminary data.</text>
</comment>
<sequence length="80" mass="9247">MFNQNVLFVDKKHVYQFSEDKGIVRHDRSLFRGEPKMGVAYNVEYENGRGIPVEVSEQERGNKPVEARPRMQPQVAGLSR</sequence>
<evidence type="ECO:0000313" key="4">
    <source>
        <dbReference type="Proteomes" id="UP000037943"/>
    </source>
</evidence>
<dbReference type="InterPro" id="IPR040782">
    <property type="entry name" value="KfrB"/>
</dbReference>
<keyword evidence="4" id="KW-1185">Reference proteome</keyword>
<organism evidence="3 4">
    <name type="scientific">Pseudomonas amygdali pv. lachrymans</name>
    <name type="common">Pseudomonas syringae pv. lachrymans</name>
    <dbReference type="NCBI Taxonomy" id="53707"/>
    <lineage>
        <taxon>Bacteria</taxon>
        <taxon>Pseudomonadati</taxon>
        <taxon>Pseudomonadota</taxon>
        <taxon>Gammaproteobacteria</taxon>
        <taxon>Pseudomonadales</taxon>
        <taxon>Pseudomonadaceae</taxon>
        <taxon>Pseudomonas</taxon>
        <taxon>Pseudomonas amygdali</taxon>
    </lineage>
</organism>